<evidence type="ECO:0000259" key="5">
    <source>
        <dbReference type="Pfam" id="PF07894"/>
    </source>
</evidence>
<comment type="similarity">
    <text evidence="2">Belongs to the FAM83 family.</text>
</comment>
<dbReference type="Gene3D" id="3.30.870.10">
    <property type="entry name" value="Endonuclease Chain A"/>
    <property type="match status" value="1"/>
</dbReference>
<feature type="region of interest" description="Disordered" evidence="4">
    <location>
        <begin position="78"/>
        <end position="99"/>
    </location>
</feature>
<dbReference type="KEGG" id="lve:103089644"/>
<feature type="region of interest" description="Disordered" evidence="4">
    <location>
        <begin position="397"/>
        <end position="416"/>
    </location>
</feature>
<keyword evidence="6" id="KW-1185">Reference proteome</keyword>
<dbReference type="STRING" id="118797.A0A340XTK7"/>
<evidence type="ECO:0000313" key="7">
    <source>
        <dbReference type="RefSeq" id="XP_007463502.1"/>
    </source>
</evidence>
<feature type="compositionally biased region" description="Polar residues" evidence="4">
    <location>
        <begin position="521"/>
        <end position="539"/>
    </location>
</feature>
<dbReference type="GO" id="GO:0019901">
    <property type="term" value="F:protein kinase binding"/>
    <property type="evidence" value="ECO:0007669"/>
    <property type="project" value="TreeGrafter"/>
</dbReference>
<evidence type="ECO:0000256" key="1">
    <source>
        <dbReference type="ARBA" id="ARBA00004496"/>
    </source>
</evidence>
<feature type="compositionally biased region" description="Pro residues" evidence="4">
    <location>
        <begin position="584"/>
        <end position="594"/>
    </location>
</feature>
<name>A0A340XTK7_LIPVE</name>
<dbReference type="GeneID" id="103089644"/>
<dbReference type="RefSeq" id="XP_007463502.1">
    <property type="nucleotide sequence ID" value="XM_007463440.1"/>
</dbReference>
<sequence>MAASQLAALGGMESGAGQLPLTEAAPSFLYSEGQRLALEALLSRGAEAFEACVQREGLRPFLSGDELRGLVAAAEDWTAAKQEPSRAAEGATATDGDLGSLTYWPGQSEEPVPALRLGWPEDSAWKGITWAQLYTQPPGEGQPSLKELVRQEIQAAHKLVAVVMDIFTDPDLLSDLVDAATRRWVPVYLLLDHQQLPAFLILAQQLGVNPWATENLDIRVVRGCSFQSRWCRQVSGNMREKFVLLDSERVISGSYSFTWSDSRLHRGLVTLLTGEIADAFSREFRTLYAASWPPPPVPTPGPFVRALGGGQLAYSPHRVARRCSVAPLSPPPLPDGSLAQRLATCRVFEGDRQETLAKPGPALSDILRSVQRARTPSGPLAQPSRSLWDLSRLSQLSGSSDGDNELKKCWGSKDTPAKALMRQRGAGGAPAGEADSDPLAPSQPWRGPLPLIPARRLHYPSPTRRRFGEDAASKLPEPRGIRHPDRLKKCWGSKDTPAKALMRQRGAGGAPAGGLVKMLPPNSQNPEASGTQTGPPTQDSGGGADRSRSQMGLAPSQDSLGCPARVPTPASVAGRGAPSALARPLPPAGGTPPPRRIEEPGQ</sequence>
<dbReference type="PANTHER" id="PTHR16181:SF29">
    <property type="entry name" value="PROTEIN FAM83A-RELATED"/>
    <property type="match status" value="1"/>
</dbReference>
<dbReference type="GO" id="GO:0007165">
    <property type="term" value="P:signal transduction"/>
    <property type="evidence" value="ECO:0007669"/>
    <property type="project" value="TreeGrafter"/>
</dbReference>
<dbReference type="FunFam" id="3.30.870.10:FF:000004">
    <property type="entry name" value="protein FAM83H isoform X2"/>
    <property type="match status" value="1"/>
</dbReference>
<dbReference type="InParanoid" id="A0A340XTK7"/>
<protein>
    <submittedName>
        <fullName evidence="7">LOW QUALITY PROTEIN: protein FAM83E</fullName>
    </submittedName>
</protein>
<evidence type="ECO:0000256" key="4">
    <source>
        <dbReference type="SAM" id="MobiDB-lite"/>
    </source>
</evidence>
<dbReference type="GO" id="GO:0005737">
    <property type="term" value="C:cytoplasm"/>
    <property type="evidence" value="ECO:0007669"/>
    <property type="project" value="UniProtKB-SubCell"/>
</dbReference>
<dbReference type="InterPro" id="IPR050944">
    <property type="entry name" value="FAM83"/>
</dbReference>
<feature type="domain" description="Scaffolding anchor of CK1" evidence="5">
    <location>
        <begin position="20"/>
        <end position="293"/>
    </location>
</feature>
<feature type="region of interest" description="Disordered" evidence="4">
    <location>
        <begin position="422"/>
        <end position="602"/>
    </location>
</feature>
<gene>
    <name evidence="7" type="primary">FAM83E</name>
</gene>
<comment type="subcellular location">
    <subcellularLocation>
        <location evidence="1">Cytoplasm</location>
    </subcellularLocation>
</comment>
<organism evidence="6 7">
    <name type="scientific">Lipotes vexillifer</name>
    <name type="common">Yangtze river dolphin</name>
    <dbReference type="NCBI Taxonomy" id="118797"/>
    <lineage>
        <taxon>Eukaryota</taxon>
        <taxon>Metazoa</taxon>
        <taxon>Chordata</taxon>
        <taxon>Craniata</taxon>
        <taxon>Vertebrata</taxon>
        <taxon>Euteleostomi</taxon>
        <taxon>Mammalia</taxon>
        <taxon>Eutheria</taxon>
        <taxon>Laurasiatheria</taxon>
        <taxon>Artiodactyla</taxon>
        <taxon>Whippomorpha</taxon>
        <taxon>Cetacea</taxon>
        <taxon>Odontoceti</taxon>
        <taxon>Lipotidae</taxon>
        <taxon>Lipotes</taxon>
    </lineage>
</organism>
<accession>A0A340XTK7</accession>
<evidence type="ECO:0000256" key="3">
    <source>
        <dbReference type="ARBA" id="ARBA00022490"/>
    </source>
</evidence>
<dbReference type="CTD" id="54854"/>
<dbReference type="Proteomes" id="UP000265300">
    <property type="component" value="Unplaced"/>
</dbReference>
<keyword evidence="3" id="KW-0963">Cytoplasm</keyword>
<feature type="compositionally biased region" description="Basic and acidic residues" evidence="4">
    <location>
        <begin position="466"/>
        <end position="488"/>
    </location>
</feature>
<dbReference type="SUPFAM" id="SSF56024">
    <property type="entry name" value="Phospholipase D/nuclease"/>
    <property type="match status" value="1"/>
</dbReference>
<evidence type="ECO:0000256" key="2">
    <source>
        <dbReference type="ARBA" id="ARBA00006937"/>
    </source>
</evidence>
<dbReference type="Pfam" id="PF07894">
    <property type="entry name" value="SACK1"/>
    <property type="match status" value="1"/>
</dbReference>
<dbReference type="AlphaFoldDB" id="A0A340XTK7"/>
<dbReference type="InterPro" id="IPR012461">
    <property type="entry name" value="SACK1"/>
</dbReference>
<dbReference type="OrthoDB" id="8943940at2759"/>
<reference evidence="7" key="1">
    <citation type="submission" date="2025-08" db="UniProtKB">
        <authorList>
            <consortium name="RefSeq"/>
        </authorList>
    </citation>
    <scope>IDENTIFICATION</scope>
</reference>
<dbReference type="FunCoup" id="A0A340XTK7">
    <property type="interactions" value="1"/>
</dbReference>
<proteinExistence type="inferred from homology"/>
<evidence type="ECO:0000313" key="6">
    <source>
        <dbReference type="Proteomes" id="UP000265300"/>
    </source>
</evidence>
<dbReference type="PANTHER" id="PTHR16181">
    <property type="entry name" value="PROTEIN FAM83A-RELATED"/>
    <property type="match status" value="1"/>
</dbReference>